<feature type="non-terminal residue" evidence="1">
    <location>
        <position position="85"/>
    </location>
</feature>
<dbReference type="STRING" id="1120976.SAMN03080606_03877"/>
<dbReference type="Pfam" id="PF01527">
    <property type="entry name" value="HTH_Tnp_1"/>
    <property type="match status" value="1"/>
</dbReference>
<dbReference type="GO" id="GO:0004803">
    <property type="term" value="F:transposase activity"/>
    <property type="evidence" value="ECO:0007669"/>
    <property type="project" value="InterPro"/>
</dbReference>
<organism evidence="1 2">
    <name type="scientific">Alkaliphilus peptidifermentans DSM 18978</name>
    <dbReference type="NCBI Taxonomy" id="1120976"/>
    <lineage>
        <taxon>Bacteria</taxon>
        <taxon>Bacillati</taxon>
        <taxon>Bacillota</taxon>
        <taxon>Clostridia</taxon>
        <taxon>Peptostreptococcales</taxon>
        <taxon>Natronincolaceae</taxon>
        <taxon>Alkaliphilus</taxon>
    </lineage>
</organism>
<dbReference type="AlphaFoldDB" id="A0A1G5KXX5"/>
<dbReference type="OrthoDB" id="9781005at2"/>
<dbReference type="EMBL" id="FMUS01000033">
    <property type="protein sequence ID" value="SCZ05455.1"/>
    <property type="molecule type" value="Genomic_DNA"/>
</dbReference>
<dbReference type="GO" id="GO:0006313">
    <property type="term" value="P:DNA transposition"/>
    <property type="evidence" value="ECO:0007669"/>
    <property type="project" value="InterPro"/>
</dbReference>
<accession>A0A1G5KXX5</accession>
<dbReference type="InterPro" id="IPR009057">
    <property type="entry name" value="Homeodomain-like_sf"/>
</dbReference>
<reference evidence="1 2" key="1">
    <citation type="submission" date="2016-10" db="EMBL/GenBank/DDBJ databases">
        <authorList>
            <person name="de Groot N.N."/>
        </authorList>
    </citation>
    <scope>NUCLEOTIDE SEQUENCE [LARGE SCALE GENOMIC DNA]</scope>
    <source>
        <strain evidence="1 2">DSM 18978</strain>
    </source>
</reference>
<keyword evidence="2" id="KW-1185">Reference proteome</keyword>
<dbReference type="SUPFAM" id="SSF46689">
    <property type="entry name" value="Homeodomain-like"/>
    <property type="match status" value="1"/>
</dbReference>
<protein>
    <submittedName>
        <fullName evidence="1">Transposase</fullName>
    </submittedName>
</protein>
<dbReference type="GO" id="GO:0003677">
    <property type="term" value="F:DNA binding"/>
    <property type="evidence" value="ECO:0007669"/>
    <property type="project" value="InterPro"/>
</dbReference>
<evidence type="ECO:0000313" key="1">
    <source>
        <dbReference type="EMBL" id="SCZ05455.1"/>
    </source>
</evidence>
<name>A0A1G5KXX5_9FIRM</name>
<sequence length="85" mass="10214">MTKRDRRTYTDEFKAQMVKLYESGKPKHEIMKEYDLTPTAFNTWIKRSQSSGSFKEKDNLSPEELELIKLRKENQKLKMENDILK</sequence>
<gene>
    <name evidence="1" type="ORF">SAMN03080606_03877</name>
</gene>
<evidence type="ECO:0000313" key="2">
    <source>
        <dbReference type="Proteomes" id="UP000198636"/>
    </source>
</evidence>
<dbReference type="Gene3D" id="1.10.10.60">
    <property type="entry name" value="Homeodomain-like"/>
    <property type="match status" value="1"/>
</dbReference>
<dbReference type="InterPro" id="IPR002514">
    <property type="entry name" value="Transposase_8"/>
</dbReference>
<dbReference type="Proteomes" id="UP000198636">
    <property type="component" value="Unassembled WGS sequence"/>
</dbReference>
<dbReference type="RefSeq" id="WP_143003126.1">
    <property type="nucleotide sequence ID" value="NZ_FMUS01000033.1"/>
</dbReference>
<proteinExistence type="predicted"/>